<reference evidence="3" key="1">
    <citation type="journal article" date="2023" name="bioRxiv">
        <title>Complete genome of the Medicago anthracnose fungus, Colletotrichum destructivum, reveals a mini-chromosome-like region within a core chromosome.</title>
        <authorList>
            <person name="Lapalu N."/>
            <person name="Simon A."/>
            <person name="Lu A."/>
            <person name="Plaumann P.-L."/>
            <person name="Amselem J."/>
            <person name="Pigne S."/>
            <person name="Auger A."/>
            <person name="Koch C."/>
            <person name="Dallery J.-F."/>
            <person name="O'Connell R.J."/>
        </authorList>
    </citation>
    <scope>NUCLEOTIDE SEQUENCE [LARGE SCALE GENOMIC DNA]</scope>
    <source>
        <strain evidence="3">CBS 520.97</strain>
    </source>
</reference>
<dbReference type="RefSeq" id="XP_062785134.1">
    <property type="nucleotide sequence ID" value="XM_062929083.1"/>
</dbReference>
<dbReference type="EMBL" id="CP137312">
    <property type="protein sequence ID" value="WQF87913.1"/>
    <property type="molecule type" value="Genomic_DNA"/>
</dbReference>
<proteinExistence type="predicted"/>
<name>A0AAX4IXB6_9PEZI</name>
<evidence type="ECO:0000313" key="3">
    <source>
        <dbReference type="Proteomes" id="UP001322277"/>
    </source>
</evidence>
<keyword evidence="3" id="KW-1185">Reference proteome</keyword>
<feature type="chain" id="PRO_5043769219" evidence="1">
    <location>
        <begin position="21"/>
        <end position="245"/>
    </location>
</feature>
<sequence>MSHASHFLAIGFGFFGGTLAVPNNHPNVFPKTCPPHRDPSTVRTHLPATFLSAILRILSDKSFFVSGRATVRKPRKTSVTWNIHLKLLPFYTGNDFERKRGGSFLSRNLDEYKALTEEIEAAKLRSMHVPASSEMNAAQPVLKESRLKPPPTLITDEETRTILLQNTRGLGELQNSALDTICQLKFPEICFVDLTEVERMTQEDYTPRVAILLSIIGIKTVFLQQPIGAMRRGTLRMCRCLDQAE</sequence>
<dbReference type="Proteomes" id="UP001322277">
    <property type="component" value="Chromosome 8"/>
</dbReference>
<organism evidence="2 3">
    <name type="scientific">Colletotrichum destructivum</name>
    <dbReference type="NCBI Taxonomy" id="34406"/>
    <lineage>
        <taxon>Eukaryota</taxon>
        <taxon>Fungi</taxon>
        <taxon>Dikarya</taxon>
        <taxon>Ascomycota</taxon>
        <taxon>Pezizomycotina</taxon>
        <taxon>Sordariomycetes</taxon>
        <taxon>Hypocreomycetidae</taxon>
        <taxon>Glomerellales</taxon>
        <taxon>Glomerellaceae</taxon>
        <taxon>Colletotrichum</taxon>
        <taxon>Colletotrichum destructivum species complex</taxon>
    </lineage>
</organism>
<keyword evidence="1" id="KW-0732">Signal</keyword>
<gene>
    <name evidence="2" type="ORF">CDEST_12927</name>
</gene>
<dbReference type="KEGG" id="cdet:87949427"/>
<feature type="signal peptide" evidence="1">
    <location>
        <begin position="1"/>
        <end position="20"/>
    </location>
</feature>
<dbReference type="AlphaFoldDB" id="A0AAX4IXB6"/>
<accession>A0AAX4IXB6</accession>
<protein>
    <submittedName>
        <fullName evidence="2">Uncharacterized protein</fullName>
    </submittedName>
</protein>
<dbReference type="GeneID" id="87949427"/>
<evidence type="ECO:0000313" key="2">
    <source>
        <dbReference type="EMBL" id="WQF87913.1"/>
    </source>
</evidence>
<evidence type="ECO:0000256" key="1">
    <source>
        <dbReference type="SAM" id="SignalP"/>
    </source>
</evidence>